<protein>
    <submittedName>
        <fullName evidence="1">Uncharacterized protein</fullName>
    </submittedName>
</protein>
<reference evidence="1 2" key="1">
    <citation type="submission" date="2021-06" db="EMBL/GenBank/DDBJ databases">
        <title>Caerostris extrusa draft genome.</title>
        <authorList>
            <person name="Kono N."/>
            <person name="Arakawa K."/>
        </authorList>
    </citation>
    <scope>NUCLEOTIDE SEQUENCE [LARGE SCALE GENOMIC DNA]</scope>
</reference>
<keyword evidence="2" id="KW-1185">Reference proteome</keyword>
<evidence type="ECO:0000313" key="2">
    <source>
        <dbReference type="Proteomes" id="UP001054945"/>
    </source>
</evidence>
<evidence type="ECO:0000313" key="1">
    <source>
        <dbReference type="EMBL" id="GIX66745.1"/>
    </source>
</evidence>
<comment type="caution">
    <text evidence="1">The sequence shown here is derived from an EMBL/GenBank/DDBJ whole genome shotgun (WGS) entry which is preliminary data.</text>
</comment>
<sequence>MRAIPGMVIPNKPFPPNLSLQEFAFLLFIAFYPDRSRCVWLRSGDLCSGIDGSGSLVLVTRDKFRPWRFCLVAERGCLPATVVYGMSSAGNETVLESDGFLPFYCHHSVAYIR</sequence>
<dbReference type="Proteomes" id="UP001054945">
    <property type="component" value="Unassembled WGS sequence"/>
</dbReference>
<proteinExistence type="predicted"/>
<name>A0AAV4M3F5_CAEEX</name>
<organism evidence="1 2">
    <name type="scientific">Caerostris extrusa</name>
    <name type="common">Bark spider</name>
    <name type="synonym">Caerostris bankana</name>
    <dbReference type="NCBI Taxonomy" id="172846"/>
    <lineage>
        <taxon>Eukaryota</taxon>
        <taxon>Metazoa</taxon>
        <taxon>Ecdysozoa</taxon>
        <taxon>Arthropoda</taxon>
        <taxon>Chelicerata</taxon>
        <taxon>Arachnida</taxon>
        <taxon>Araneae</taxon>
        <taxon>Araneomorphae</taxon>
        <taxon>Entelegynae</taxon>
        <taxon>Araneoidea</taxon>
        <taxon>Araneidae</taxon>
        <taxon>Caerostris</taxon>
    </lineage>
</organism>
<gene>
    <name evidence="1" type="ORF">CEXT_799671</name>
</gene>
<dbReference type="AlphaFoldDB" id="A0AAV4M3F5"/>
<dbReference type="EMBL" id="BPLR01001817">
    <property type="protein sequence ID" value="GIX66745.1"/>
    <property type="molecule type" value="Genomic_DNA"/>
</dbReference>
<accession>A0AAV4M3F5</accession>